<comment type="similarity">
    <text evidence="1">Belongs to the FAM221 family.</text>
</comment>
<reference evidence="4" key="3">
    <citation type="submission" date="2025-08" db="UniProtKB">
        <authorList>
            <consortium name="Ensembl"/>
        </authorList>
    </citation>
    <scope>IDENTIFICATION</scope>
</reference>
<organism evidence="4 5">
    <name type="scientific">Esox lucius</name>
    <name type="common">Northern pike</name>
    <dbReference type="NCBI Taxonomy" id="8010"/>
    <lineage>
        <taxon>Eukaryota</taxon>
        <taxon>Metazoa</taxon>
        <taxon>Chordata</taxon>
        <taxon>Craniata</taxon>
        <taxon>Vertebrata</taxon>
        <taxon>Euteleostomi</taxon>
        <taxon>Actinopterygii</taxon>
        <taxon>Neopterygii</taxon>
        <taxon>Teleostei</taxon>
        <taxon>Protacanthopterygii</taxon>
        <taxon>Esociformes</taxon>
        <taxon>Esocidae</taxon>
        <taxon>Esox</taxon>
    </lineage>
</organism>
<evidence type="ECO:0000256" key="2">
    <source>
        <dbReference type="ARBA" id="ARBA00039630"/>
    </source>
</evidence>
<keyword evidence="5" id="KW-1185">Reference proteome</keyword>
<dbReference type="PANTHER" id="PTHR31214:SF2">
    <property type="entry name" value="PROTEIN FAM221A"/>
    <property type="match status" value="1"/>
</dbReference>
<evidence type="ECO:0000256" key="1">
    <source>
        <dbReference type="ARBA" id="ARBA00011026"/>
    </source>
</evidence>
<feature type="region of interest" description="Disordered" evidence="3">
    <location>
        <begin position="291"/>
        <end position="332"/>
    </location>
</feature>
<name>A0A3P8XJB2_ESOLU</name>
<dbReference type="OMA" id="LCFCKHR"/>
<gene>
    <name evidence="4" type="primary">FAM221A</name>
</gene>
<feature type="compositionally biased region" description="Polar residues" evidence="3">
    <location>
        <begin position="291"/>
        <end position="314"/>
    </location>
</feature>
<reference evidence="4" key="4">
    <citation type="submission" date="2025-09" db="UniProtKB">
        <authorList>
            <consortium name="Ensembl"/>
        </authorList>
    </citation>
    <scope>IDENTIFICATION</scope>
</reference>
<dbReference type="Ensembl" id="ENSELUT00000011984.3">
    <property type="protein sequence ID" value="ENSELUP00000004657.3"/>
    <property type="gene ID" value="ENSELUG00000005782.3"/>
</dbReference>
<evidence type="ECO:0000313" key="5">
    <source>
        <dbReference type="Proteomes" id="UP000265140"/>
    </source>
</evidence>
<evidence type="ECO:0000313" key="4">
    <source>
        <dbReference type="Ensembl" id="ENSELUP00000004657.3"/>
    </source>
</evidence>
<reference evidence="5" key="1">
    <citation type="journal article" date="2014" name="PLoS ONE">
        <title>The genome and linkage map of the northern pike (Esox lucius): conserved synteny revealed between the salmonid sister group and the Neoteleostei.</title>
        <authorList>
            <person name="Rondeau E.B."/>
            <person name="Minkley D.R."/>
            <person name="Leong J.S."/>
            <person name="Messmer A.M."/>
            <person name="Jantzen J.R."/>
            <person name="von Schalburg K.R."/>
            <person name="Lemon C."/>
            <person name="Bird N.H."/>
            <person name="Koop B.F."/>
        </authorList>
    </citation>
    <scope>NUCLEOTIDE SEQUENCE</scope>
</reference>
<dbReference type="Bgee" id="ENSELUG00000005782">
    <property type="expression patterns" value="Expressed in ovary and 9 other cell types or tissues"/>
</dbReference>
<reference evidence="4" key="2">
    <citation type="submission" date="2020-02" db="EMBL/GenBank/DDBJ databases">
        <title>Esox lucius (northern pike) genome, fEsoLuc1, primary haplotype.</title>
        <authorList>
            <person name="Myers G."/>
            <person name="Karagic N."/>
            <person name="Meyer A."/>
            <person name="Pippel M."/>
            <person name="Reichard M."/>
            <person name="Winkler S."/>
            <person name="Tracey A."/>
            <person name="Sims Y."/>
            <person name="Howe K."/>
            <person name="Rhie A."/>
            <person name="Formenti G."/>
            <person name="Durbin R."/>
            <person name="Fedrigo O."/>
            <person name="Jarvis E.D."/>
        </authorList>
    </citation>
    <scope>NUCLEOTIDE SEQUENCE [LARGE SCALE GENOMIC DNA]</scope>
</reference>
<evidence type="ECO:0000256" key="3">
    <source>
        <dbReference type="SAM" id="MobiDB-lite"/>
    </source>
</evidence>
<dbReference type="GeneID" id="105023640"/>
<dbReference type="RefSeq" id="XP_010891304.3">
    <property type="nucleotide sequence ID" value="XM_010893002.4"/>
</dbReference>
<dbReference type="Proteomes" id="UP000265140">
    <property type="component" value="Chromosome 10"/>
</dbReference>
<proteinExistence type="inferred from homology"/>
<dbReference type="InParanoid" id="A0A3P8XJB2"/>
<dbReference type="AlphaFoldDB" id="A0A3P8XJB2"/>
<dbReference type="GeneTree" id="ENSGT00770000120611"/>
<dbReference type="Pfam" id="PF14753">
    <property type="entry name" value="FAM221"/>
    <property type="match status" value="1"/>
</dbReference>
<dbReference type="PANTHER" id="PTHR31214">
    <property type="entry name" value="PROTEIN FAM221A-RELATED"/>
    <property type="match status" value="1"/>
</dbReference>
<protein>
    <recommendedName>
        <fullName evidence="2">Protein FAM221A</fullName>
    </recommendedName>
</protein>
<accession>A0A3P8XJB2</accession>
<sequence length="332" mass="37385">MERIRLDKTLSKAVDDYLEYRRTVGEDDGGRLFSPEEYEDYKRAVFPQRLQNRLYVSFGVPGGIDCKLIGPETPCFCTHRFKQHQTDFDVVPPERPIVLPCQVQGCRCSAYRFLHLNGSQPVRCRCKHFAHDHSETAEHVCRKCTSCSGFWSPYTCGCGQPSSDHQTLVETRTEREARGRPVGKDVPYAAMGGLTGFSSLADGYLRLDDSGAGASPLCVPLSHRGEAFQEHVFEKAYGAAPASGFTEGSSVMSVTRAVSDLRTREEEDMAYFERRYQERVKAENMAVKQTSSFSRGWQSTKPVCRTSTKPTTSLSRRHHTKQPSKLEKRTDS</sequence>
<dbReference type="InterPro" id="IPR026755">
    <property type="entry name" value="Fam221a/b"/>
</dbReference>